<accession>A0A0F9T139</accession>
<dbReference type="EMBL" id="LAZR01000352">
    <property type="protein sequence ID" value="KKN72959.1"/>
    <property type="molecule type" value="Genomic_DNA"/>
</dbReference>
<sequence>MVALTPVAKHSNNPFQFKVLKVELATRRTNNTLDPFVDITRFVKKGGISRLSKSIDSNDFDIGFFEQSNLTLTLDNSQGQFMKGRGFFVNKIIDRSRVKVVAGFRNIDDGTIDSETTFEGILSAETANASLRSETITYKILSFSSLITRLRSRSAAVDDGMDFRTAIFNLLNINEIKTYITVDINNINPKFNGTVDSGVFFEGKQLDESINKLLLASNSVLKIKNNTIFIQDREQSVDVKFEYFGKGGTRPANIIDISNYNEGDKRIITRVQFEGDLGVFDSPDFIIDKFGAKLKRVDIGFITNTIKKFGISQDILGEFQFPKTEFQITGPYLGEQVDLLDLITVDNPGYDFNTNVALYDSPDSEYDTDDVYASSNTGLIIDKNLGFKVLKVEHDFARYQTKLKVRRIGSKEFDGQLS</sequence>
<proteinExistence type="predicted"/>
<gene>
    <name evidence="1" type="ORF">LCGC14_0405130</name>
</gene>
<reference evidence="1" key="1">
    <citation type="journal article" date="2015" name="Nature">
        <title>Complex archaea that bridge the gap between prokaryotes and eukaryotes.</title>
        <authorList>
            <person name="Spang A."/>
            <person name="Saw J.H."/>
            <person name="Jorgensen S.L."/>
            <person name="Zaremba-Niedzwiedzka K."/>
            <person name="Martijn J."/>
            <person name="Lind A.E."/>
            <person name="van Eijk R."/>
            <person name="Schleper C."/>
            <person name="Guy L."/>
            <person name="Ettema T.J."/>
        </authorList>
    </citation>
    <scope>NUCLEOTIDE SEQUENCE</scope>
</reference>
<evidence type="ECO:0000313" key="1">
    <source>
        <dbReference type="EMBL" id="KKN72959.1"/>
    </source>
</evidence>
<comment type="caution">
    <text evidence="1">The sequence shown here is derived from an EMBL/GenBank/DDBJ whole genome shotgun (WGS) entry which is preliminary data.</text>
</comment>
<organism evidence="1">
    <name type="scientific">marine sediment metagenome</name>
    <dbReference type="NCBI Taxonomy" id="412755"/>
    <lineage>
        <taxon>unclassified sequences</taxon>
        <taxon>metagenomes</taxon>
        <taxon>ecological metagenomes</taxon>
    </lineage>
</organism>
<protein>
    <submittedName>
        <fullName evidence="1">Uncharacterized protein</fullName>
    </submittedName>
</protein>
<dbReference type="AlphaFoldDB" id="A0A0F9T139"/>
<name>A0A0F9T139_9ZZZZ</name>